<keyword evidence="12" id="KW-0406">Ion transport</keyword>
<keyword evidence="14 16" id="KW-0472">Membrane</keyword>
<evidence type="ECO:0000256" key="14">
    <source>
        <dbReference type="ARBA" id="ARBA00023136"/>
    </source>
</evidence>
<evidence type="ECO:0000256" key="16">
    <source>
        <dbReference type="SAM" id="Phobius"/>
    </source>
</evidence>
<gene>
    <name evidence="18" type="ORF">QJ521_07285</name>
</gene>
<evidence type="ECO:0000256" key="11">
    <source>
        <dbReference type="ARBA" id="ARBA00023053"/>
    </source>
</evidence>
<keyword evidence="6" id="KW-0288">FMN</keyword>
<dbReference type="GO" id="GO:0010181">
    <property type="term" value="F:FMN binding"/>
    <property type="evidence" value="ECO:0007669"/>
    <property type="project" value="InterPro"/>
</dbReference>
<dbReference type="Pfam" id="PF04205">
    <property type="entry name" value="FMN_bind"/>
    <property type="match status" value="1"/>
</dbReference>
<dbReference type="GO" id="GO:0006814">
    <property type="term" value="P:sodium ion transport"/>
    <property type="evidence" value="ECO:0007669"/>
    <property type="project" value="UniProtKB-KW"/>
</dbReference>
<evidence type="ECO:0000256" key="5">
    <source>
        <dbReference type="ARBA" id="ARBA00022630"/>
    </source>
</evidence>
<dbReference type="Proteomes" id="UP001431532">
    <property type="component" value="Unassembled WGS sequence"/>
</dbReference>
<evidence type="ECO:0000256" key="7">
    <source>
        <dbReference type="ARBA" id="ARBA00022692"/>
    </source>
</evidence>
<evidence type="ECO:0000256" key="10">
    <source>
        <dbReference type="ARBA" id="ARBA00023027"/>
    </source>
</evidence>
<evidence type="ECO:0000256" key="6">
    <source>
        <dbReference type="ARBA" id="ARBA00022643"/>
    </source>
</evidence>
<organism evidence="18 19">
    <name type="scientific">Peloplasma aerotolerans</name>
    <dbReference type="NCBI Taxonomy" id="3044389"/>
    <lineage>
        <taxon>Bacteria</taxon>
        <taxon>Bacillati</taxon>
        <taxon>Mycoplasmatota</taxon>
        <taxon>Mollicutes</taxon>
        <taxon>Acholeplasmatales</taxon>
        <taxon>Acholeplasmataceae</taxon>
        <taxon>Peloplasma</taxon>
    </lineage>
</organism>
<dbReference type="GO" id="GO:0016655">
    <property type="term" value="F:oxidoreductase activity, acting on NAD(P)H, quinone or similar compound as acceptor"/>
    <property type="evidence" value="ECO:0007669"/>
    <property type="project" value="InterPro"/>
</dbReference>
<dbReference type="RefSeq" id="WP_282839795.1">
    <property type="nucleotide sequence ID" value="NZ_JASCXW010000025.1"/>
</dbReference>
<comment type="caution">
    <text evidence="18">The sequence shown here is derived from an EMBL/GenBank/DDBJ whole genome shotgun (WGS) entry which is preliminary data.</text>
</comment>
<evidence type="ECO:0000256" key="12">
    <source>
        <dbReference type="ARBA" id="ARBA00023065"/>
    </source>
</evidence>
<keyword evidence="1" id="KW-0813">Transport</keyword>
<evidence type="ECO:0000256" key="13">
    <source>
        <dbReference type="ARBA" id="ARBA00023075"/>
    </source>
</evidence>
<keyword evidence="11" id="KW-0915">Sodium</keyword>
<keyword evidence="10" id="KW-0520">NAD</keyword>
<evidence type="ECO:0000313" key="19">
    <source>
        <dbReference type="Proteomes" id="UP001431532"/>
    </source>
</evidence>
<evidence type="ECO:0000256" key="9">
    <source>
        <dbReference type="ARBA" id="ARBA00022989"/>
    </source>
</evidence>
<keyword evidence="8" id="KW-1278">Translocase</keyword>
<dbReference type="InterPro" id="IPR010204">
    <property type="entry name" value="NqrC"/>
</dbReference>
<evidence type="ECO:0000256" key="2">
    <source>
        <dbReference type="ARBA" id="ARBA00022475"/>
    </source>
</evidence>
<keyword evidence="2" id="KW-1003">Cell membrane</keyword>
<reference evidence="18" key="1">
    <citation type="submission" date="2023-05" db="EMBL/GenBank/DDBJ databases">
        <title>Mariniplasma microaerophilum sp. nov., a novel anaerobic mollicute isolated from terrestrial mud volcano, Taman Peninsula, Russia.</title>
        <authorList>
            <person name="Khomyakova M.A."/>
            <person name="Merkel A.Y."/>
            <person name="Slobodkin A.I."/>
        </authorList>
    </citation>
    <scope>NUCLEOTIDE SEQUENCE</scope>
    <source>
        <strain evidence="18">M4Ah</strain>
    </source>
</reference>
<keyword evidence="5" id="KW-0285">Flavoprotein</keyword>
<dbReference type="PANTHER" id="PTHR37838:SF1">
    <property type="entry name" value="NA(+)-TRANSLOCATING NADH-QUINONE REDUCTASE SUBUNIT C"/>
    <property type="match status" value="1"/>
</dbReference>
<dbReference type="AlphaFoldDB" id="A0AAW6UB00"/>
<keyword evidence="19" id="KW-1185">Reference proteome</keyword>
<dbReference type="EMBL" id="JASCXW010000025">
    <property type="protein sequence ID" value="MDI6453363.1"/>
    <property type="molecule type" value="Genomic_DNA"/>
</dbReference>
<evidence type="ECO:0000313" key="18">
    <source>
        <dbReference type="EMBL" id="MDI6453363.1"/>
    </source>
</evidence>
<keyword evidence="13" id="KW-0830">Ubiquinone</keyword>
<keyword evidence="9 16" id="KW-1133">Transmembrane helix</keyword>
<accession>A0AAW6UB00</accession>
<sequence length="194" mass="21385">MIQHLKLILFVVVLGSVTSLLLLGMDHLTRERIIANEEAEIKATLLKAYDIEFTYANIHDVFDDHVQIIEIDGLIFYLEENSGAISFHFDGGGVWGPITGIITLESDFETIKAVAVLQQEETPGLGGVVAESQYLAKFVGVKMVPELIITKTVDPDADNEVDAIVGATRTSNAFRNILNNAYALHLDAWNSRND</sequence>
<evidence type="ECO:0000256" key="1">
    <source>
        <dbReference type="ARBA" id="ARBA00022448"/>
    </source>
</evidence>
<name>A0AAW6UB00_9MOLU</name>
<evidence type="ECO:0000256" key="15">
    <source>
        <dbReference type="ARBA" id="ARBA00023201"/>
    </source>
</evidence>
<keyword evidence="7 16" id="KW-0812">Transmembrane</keyword>
<feature type="domain" description="FMN-binding" evidence="17">
    <location>
        <begin position="93"/>
        <end position="185"/>
    </location>
</feature>
<evidence type="ECO:0000256" key="3">
    <source>
        <dbReference type="ARBA" id="ARBA00022519"/>
    </source>
</evidence>
<evidence type="ECO:0000256" key="4">
    <source>
        <dbReference type="ARBA" id="ARBA00022553"/>
    </source>
</evidence>
<keyword evidence="3" id="KW-0997">Cell inner membrane</keyword>
<dbReference type="PANTHER" id="PTHR37838">
    <property type="entry name" value="NA(+)-TRANSLOCATING NADH-QUINONE REDUCTASE SUBUNIT C"/>
    <property type="match status" value="1"/>
</dbReference>
<dbReference type="InterPro" id="IPR007329">
    <property type="entry name" value="FMN-bd"/>
</dbReference>
<dbReference type="SMART" id="SM00900">
    <property type="entry name" value="FMN_bind"/>
    <property type="match status" value="1"/>
</dbReference>
<evidence type="ECO:0000259" key="17">
    <source>
        <dbReference type="SMART" id="SM00900"/>
    </source>
</evidence>
<keyword evidence="15" id="KW-0739">Sodium transport</keyword>
<evidence type="ECO:0000256" key="8">
    <source>
        <dbReference type="ARBA" id="ARBA00022967"/>
    </source>
</evidence>
<proteinExistence type="predicted"/>
<keyword evidence="4" id="KW-0597">Phosphoprotein</keyword>
<protein>
    <submittedName>
        <fullName evidence="18">FMN-binding protein</fullName>
    </submittedName>
</protein>
<dbReference type="GO" id="GO:0016020">
    <property type="term" value="C:membrane"/>
    <property type="evidence" value="ECO:0007669"/>
    <property type="project" value="InterPro"/>
</dbReference>
<feature type="transmembrane region" description="Helical" evidence="16">
    <location>
        <begin position="7"/>
        <end position="25"/>
    </location>
</feature>